<sequence length="45" mass="5233">MVQHQDQNLWRLHHVPSLSSLEDVLSLSSFSLHHLHLLHPPFIVS</sequence>
<accession>A0A0A8ZCB7</accession>
<reference evidence="1" key="1">
    <citation type="submission" date="2014-09" db="EMBL/GenBank/DDBJ databases">
        <authorList>
            <person name="Magalhaes I.L.F."/>
            <person name="Oliveira U."/>
            <person name="Santos F.R."/>
            <person name="Vidigal T.H.D.A."/>
            <person name="Brescovit A.D."/>
            <person name="Santos A.J."/>
        </authorList>
    </citation>
    <scope>NUCLEOTIDE SEQUENCE</scope>
    <source>
        <tissue evidence="1">Shoot tissue taken approximately 20 cm above the soil surface</tissue>
    </source>
</reference>
<reference evidence="1" key="2">
    <citation type="journal article" date="2015" name="Data Brief">
        <title>Shoot transcriptome of the giant reed, Arundo donax.</title>
        <authorList>
            <person name="Barrero R.A."/>
            <person name="Guerrero F.D."/>
            <person name="Moolhuijzen P."/>
            <person name="Goolsby J.A."/>
            <person name="Tidwell J."/>
            <person name="Bellgard S.E."/>
            <person name="Bellgard M.I."/>
        </authorList>
    </citation>
    <scope>NUCLEOTIDE SEQUENCE</scope>
    <source>
        <tissue evidence="1">Shoot tissue taken approximately 20 cm above the soil surface</tissue>
    </source>
</reference>
<dbReference type="AlphaFoldDB" id="A0A0A8ZCB7"/>
<dbReference type="EMBL" id="GBRH01262572">
    <property type="protein sequence ID" value="JAD35323.1"/>
    <property type="molecule type" value="Transcribed_RNA"/>
</dbReference>
<protein>
    <submittedName>
        <fullName evidence="1">Uncharacterized protein</fullName>
    </submittedName>
</protein>
<proteinExistence type="predicted"/>
<organism evidence="1">
    <name type="scientific">Arundo donax</name>
    <name type="common">Giant reed</name>
    <name type="synonym">Donax arundinaceus</name>
    <dbReference type="NCBI Taxonomy" id="35708"/>
    <lineage>
        <taxon>Eukaryota</taxon>
        <taxon>Viridiplantae</taxon>
        <taxon>Streptophyta</taxon>
        <taxon>Embryophyta</taxon>
        <taxon>Tracheophyta</taxon>
        <taxon>Spermatophyta</taxon>
        <taxon>Magnoliopsida</taxon>
        <taxon>Liliopsida</taxon>
        <taxon>Poales</taxon>
        <taxon>Poaceae</taxon>
        <taxon>PACMAD clade</taxon>
        <taxon>Arundinoideae</taxon>
        <taxon>Arundineae</taxon>
        <taxon>Arundo</taxon>
    </lineage>
</organism>
<name>A0A0A8ZCB7_ARUDO</name>
<evidence type="ECO:0000313" key="1">
    <source>
        <dbReference type="EMBL" id="JAD35323.1"/>
    </source>
</evidence>